<organism evidence="1 2">
    <name type="scientific">Nitrosospira multiformis</name>
    <dbReference type="NCBI Taxonomy" id="1231"/>
    <lineage>
        <taxon>Bacteria</taxon>
        <taxon>Pseudomonadati</taxon>
        <taxon>Pseudomonadota</taxon>
        <taxon>Betaproteobacteria</taxon>
        <taxon>Nitrosomonadales</taxon>
        <taxon>Nitrosomonadaceae</taxon>
        <taxon>Nitrosospira</taxon>
    </lineage>
</organism>
<evidence type="ECO:0008006" key="3">
    <source>
        <dbReference type="Google" id="ProtNLM"/>
    </source>
</evidence>
<comment type="caution">
    <text evidence="1">The sequence shown here is derived from an EMBL/GenBank/DDBJ whole genome shotgun (WGS) entry which is preliminary data.</text>
</comment>
<accession>A0ABY0T5P6</accession>
<evidence type="ECO:0000313" key="1">
    <source>
        <dbReference type="EMBL" id="SDQ27252.1"/>
    </source>
</evidence>
<proteinExistence type="predicted"/>
<gene>
    <name evidence="1" type="ORF">SAMN05216402_0127</name>
</gene>
<reference evidence="1 2" key="1">
    <citation type="submission" date="2016-10" db="EMBL/GenBank/DDBJ databases">
        <authorList>
            <person name="Varghese N."/>
            <person name="Submissions S."/>
        </authorList>
    </citation>
    <scope>NUCLEOTIDE SEQUENCE [LARGE SCALE GENOMIC DNA]</scope>
    <source>
        <strain evidence="1 2">Nl1</strain>
    </source>
</reference>
<evidence type="ECO:0000313" key="2">
    <source>
        <dbReference type="Proteomes" id="UP000183471"/>
    </source>
</evidence>
<dbReference type="Proteomes" id="UP000183471">
    <property type="component" value="Unassembled WGS sequence"/>
</dbReference>
<sequence>MGFFTQECAELTVIELYWLLRLVHRLHRNSLMQCKQGMQLVDHCGTFTHSGSDTFG</sequence>
<name>A0ABY0T5P6_9PROT</name>
<dbReference type="EMBL" id="FNKY01000001">
    <property type="protein sequence ID" value="SDQ27252.1"/>
    <property type="molecule type" value="Genomic_DNA"/>
</dbReference>
<protein>
    <recommendedName>
        <fullName evidence="3">Transposase</fullName>
    </recommendedName>
</protein>
<keyword evidence="2" id="KW-1185">Reference proteome</keyword>